<protein>
    <submittedName>
        <fullName evidence="6">Cryptochrome/photolyase family protein</fullName>
        <ecNumber evidence="6">4.1.99.3</ecNumber>
    </submittedName>
</protein>
<dbReference type="PROSITE" id="PS51645">
    <property type="entry name" value="PHR_CRY_ALPHA_BETA"/>
    <property type="match status" value="1"/>
</dbReference>
<evidence type="ECO:0000313" key="6">
    <source>
        <dbReference type="EMBL" id="MFC3848803.1"/>
    </source>
</evidence>
<dbReference type="PANTHER" id="PTHR11455">
    <property type="entry name" value="CRYPTOCHROME"/>
    <property type="match status" value="1"/>
</dbReference>
<proteinExistence type="predicted"/>
<evidence type="ECO:0000256" key="4">
    <source>
        <dbReference type="SAM" id="MobiDB-lite"/>
    </source>
</evidence>
<name>A0ABV7ZLZ4_9CORY</name>
<evidence type="ECO:0000313" key="7">
    <source>
        <dbReference type="Proteomes" id="UP001595751"/>
    </source>
</evidence>
<comment type="caution">
    <text evidence="6">The sequence shown here is derived from an EMBL/GenBank/DDBJ whole genome shotgun (WGS) entry which is preliminary data.</text>
</comment>
<feature type="region of interest" description="Disordered" evidence="4">
    <location>
        <begin position="173"/>
        <end position="214"/>
    </location>
</feature>
<dbReference type="Pfam" id="PF03441">
    <property type="entry name" value="FAD_binding_7"/>
    <property type="match status" value="1"/>
</dbReference>
<keyword evidence="2" id="KW-0285">Flavoprotein</keyword>
<reference evidence="7" key="1">
    <citation type="journal article" date="2019" name="Int. J. Syst. Evol. Microbiol.">
        <title>The Global Catalogue of Microorganisms (GCM) 10K type strain sequencing project: providing services to taxonomists for standard genome sequencing and annotation.</title>
        <authorList>
            <consortium name="The Broad Institute Genomics Platform"/>
            <consortium name="The Broad Institute Genome Sequencing Center for Infectious Disease"/>
            <person name="Wu L."/>
            <person name="Ma J."/>
        </authorList>
    </citation>
    <scope>NUCLEOTIDE SEQUENCE [LARGE SCALE GENOMIC DNA]</scope>
    <source>
        <strain evidence="7">CCUG 53252</strain>
    </source>
</reference>
<dbReference type="SUPFAM" id="SSF48173">
    <property type="entry name" value="Cryptochrome/photolyase FAD-binding domain"/>
    <property type="match status" value="1"/>
</dbReference>
<dbReference type="EMBL" id="JBHRZN010000001">
    <property type="protein sequence ID" value="MFC3848803.1"/>
    <property type="molecule type" value="Genomic_DNA"/>
</dbReference>
<keyword evidence="3" id="KW-0274">FAD</keyword>
<evidence type="ECO:0000256" key="3">
    <source>
        <dbReference type="ARBA" id="ARBA00022827"/>
    </source>
</evidence>
<dbReference type="SUPFAM" id="SSF52425">
    <property type="entry name" value="Cryptochrome/photolyase, N-terminal domain"/>
    <property type="match status" value="1"/>
</dbReference>
<organism evidence="6 7">
    <name type="scientific">Corynebacterium hansenii</name>
    <dbReference type="NCBI Taxonomy" id="394964"/>
    <lineage>
        <taxon>Bacteria</taxon>
        <taxon>Bacillati</taxon>
        <taxon>Actinomycetota</taxon>
        <taxon>Actinomycetes</taxon>
        <taxon>Mycobacteriales</taxon>
        <taxon>Corynebacteriaceae</taxon>
        <taxon>Corynebacterium</taxon>
    </lineage>
</organism>
<evidence type="ECO:0000256" key="1">
    <source>
        <dbReference type="ARBA" id="ARBA00001974"/>
    </source>
</evidence>
<dbReference type="InterPro" id="IPR036134">
    <property type="entry name" value="Crypto/Photolyase_FAD-like_sf"/>
</dbReference>
<dbReference type="Gene3D" id="1.10.579.10">
    <property type="entry name" value="DNA Cyclobutane Dipyrimidine Photolyase, subunit A, domain 3"/>
    <property type="match status" value="1"/>
</dbReference>
<dbReference type="InterPro" id="IPR002081">
    <property type="entry name" value="Cryptochrome/DNA_photolyase_1"/>
</dbReference>
<dbReference type="GO" id="GO:0003904">
    <property type="term" value="F:deoxyribodipyrimidine photo-lyase activity"/>
    <property type="evidence" value="ECO:0007669"/>
    <property type="project" value="UniProtKB-EC"/>
</dbReference>
<dbReference type="Pfam" id="PF00875">
    <property type="entry name" value="DNA_photolyase"/>
    <property type="match status" value="1"/>
</dbReference>
<comment type="cofactor">
    <cofactor evidence="1">
        <name>FAD</name>
        <dbReference type="ChEBI" id="CHEBI:57692"/>
    </cofactor>
</comment>
<sequence>MTDDAPRPALVWFRDDLRTTDHAALARAAECGPVVGLYIAEEIPAGESADAPGSPPPGPRPLGAAAKWWLHHSLHVLADDLAGLGIELHVAAGDPRDIVPRLVADLDAIAVTWHRRYAPGARALDAEIEAALPHASTHPGHLLNEPGDVATAQGRPYKVFTPFSRAAADRLGADMSANPDTDPGAGPDGDPDVGVVAVPTQERPRPGGRGVSGGQLRATHAAIDALELTAGGPENPAPNQSADFHRYWTPGEAGAHERLAAFIERLGEGPTPSDRRQSTADLEHRYATGRDYMALDATSRLSPHLRFGEISPRQAWDAIAGAVDAGSIDAADGRAFQRELLWRDFAWHRRHHLPNLETANTRSAFDAFPWARLPEDGDDATTNSTEGDDALREALAAWRNGTTGFGLVDAGMRELLATGHMHNRVRMVVGSLLTKNLGIHWRHGEEWFWDRLVDADEASNPFNWQWVAGCGDDAAPYFRIFNPETQARRYDSTAAYIRRWVPEYGTPAYPAPIVDLRESRAAALAAYEAMKNAG</sequence>
<dbReference type="InterPro" id="IPR005101">
    <property type="entry name" value="Cryptochr/Photolyase_FAD-bd"/>
</dbReference>
<accession>A0ABV7ZLZ4</accession>
<dbReference type="InterPro" id="IPR006050">
    <property type="entry name" value="DNA_photolyase_N"/>
</dbReference>
<keyword evidence="6" id="KW-0456">Lyase</keyword>
<dbReference type="Gene3D" id="3.40.50.620">
    <property type="entry name" value="HUPs"/>
    <property type="match status" value="1"/>
</dbReference>
<dbReference type="PANTHER" id="PTHR11455:SF9">
    <property type="entry name" value="CRYPTOCHROME CIRCADIAN CLOCK 5 ISOFORM X1"/>
    <property type="match status" value="1"/>
</dbReference>
<dbReference type="InterPro" id="IPR014729">
    <property type="entry name" value="Rossmann-like_a/b/a_fold"/>
</dbReference>
<dbReference type="Gene3D" id="1.25.40.80">
    <property type="match status" value="1"/>
</dbReference>
<feature type="domain" description="Photolyase/cryptochrome alpha/beta" evidence="5">
    <location>
        <begin position="7"/>
        <end position="143"/>
    </location>
</feature>
<evidence type="ECO:0000259" key="5">
    <source>
        <dbReference type="PROSITE" id="PS51645"/>
    </source>
</evidence>
<evidence type="ECO:0000256" key="2">
    <source>
        <dbReference type="ARBA" id="ARBA00022630"/>
    </source>
</evidence>
<dbReference type="EC" id="4.1.99.3" evidence="6"/>
<dbReference type="RefSeq" id="WP_290291912.1">
    <property type="nucleotide sequence ID" value="NZ_CP047211.1"/>
</dbReference>
<keyword evidence="7" id="KW-1185">Reference proteome</keyword>
<gene>
    <name evidence="6" type="ORF">ACFORJ_01275</name>
</gene>
<dbReference type="Proteomes" id="UP001595751">
    <property type="component" value="Unassembled WGS sequence"/>
</dbReference>
<dbReference type="InterPro" id="IPR036155">
    <property type="entry name" value="Crypto/Photolyase_N_sf"/>
</dbReference>